<evidence type="ECO:0000313" key="1">
    <source>
        <dbReference type="EMBL" id="BDB97499.1"/>
    </source>
</evidence>
<proteinExistence type="predicted"/>
<reference evidence="1 2" key="1">
    <citation type="journal article" date="2022" name="Microbiol. Resour. Announc.">
        <title>Complete Genome Sequence of the Hyperthermophilic and Acidophilic Archaeon Saccharolobus caldissimus Strain HS-3T.</title>
        <authorList>
            <person name="Sakai H.D."/>
            <person name="Kurosawa N."/>
        </authorList>
    </citation>
    <scope>NUCLEOTIDE SEQUENCE [LARGE SCALE GENOMIC DNA]</scope>
    <source>
        <strain evidence="1 2">JCM32116</strain>
    </source>
</reference>
<dbReference type="AlphaFoldDB" id="A0AAQ4CNW8"/>
<dbReference type="RefSeq" id="WP_229571490.1">
    <property type="nucleotide sequence ID" value="NZ_AP025226.1"/>
</dbReference>
<accession>A0AAQ4CNW8</accession>
<sequence>MAILDLDKLTNEQKIRLFIYTIEEKGITYEQLGISKATGWRYKKGLGKYLKK</sequence>
<name>A0AAQ4CNW8_9CREN</name>
<keyword evidence="2" id="KW-1185">Reference proteome</keyword>
<dbReference type="EMBL" id="AP025226">
    <property type="protein sequence ID" value="BDB97499.1"/>
    <property type="molecule type" value="Genomic_DNA"/>
</dbReference>
<dbReference type="KEGG" id="scas:SACC_05160"/>
<gene>
    <name evidence="1" type="ORF">SACC_05160</name>
</gene>
<evidence type="ECO:0000313" key="2">
    <source>
        <dbReference type="Proteomes" id="UP001319921"/>
    </source>
</evidence>
<dbReference type="Proteomes" id="UP001319921">
    <property type="component" value="Chromosome"/>
</dbReference>
<organism evidence="1 2">
    <name type="scientific">Saccharolobus caldissimus</name>
    <dbReference type="NCBI Taxonomy" id="1702097"/>
    <lineage>
        <taxon>Archaea</taxon>
        <taxon>Thermoproteota</taxon>
        <taxon>Thermoprotei</taxon>
        <taxon>Sulfolobales</taxon>
        <taxon>Sulfolobaceae</taxon>
        <taxon>Saccharolobus</taxon>
    </lineage>
</organism>
<protein>
    <submittedName>
        <fullName evidence="1">Uncharacterized protein</fullName>
    </submittedName>
</protein>
<dbReference type="GeneID" id="68865246"/>